<dbReference type="SUPFAM" id="SSF53448">
    <property type="entry name" value="Nucleotide-diphospho-sugar transferases"/>
    <property type="match status" value="1"/>
</dbReference>
<evidence type="ECO:0000256" key="7">
    <source>
        <dbReference type="ARBA" id="ARBA00022989"/>
    </source>
</evidence>
<dbReference type="GO" id="GO:0031982">
    <property type="term" value="C:vesicle"/>
    <property type="evidence" value="ECO:0007669"/>
    <property type="project" value="TreeGrafter"/>
</dbReference>
<evidence type="ECO:0000256" key="8">
    <source>
        <dbReference type="ARBA" id="ARBA00023136"/>
    </source>
</evidence>
<comment type="subcellular location">
    <subcellularLocation>
        <location evidence="1">Membrane</location>
        <topology evidence="1">Single-pass type II membrane protein</topology>
    </subcellularLocation>
</comment>
<sequence>MVKVGHISSSTLQSVLIRKLRTAGTLCGCFFFVISLNFIYTRYFSKVPLSNWATNNDELKELFDADITLNYGARTDVTTISSWKAPIMWEGMFDPNVYDRMHIHFGSNVAVTVFAVGRYLDVYLLNFLNSAERYFMVGLPVKYYVFTDTPEKVPKVALGHKRSMKVLKVDRYDRWQDISMMRMQTISEIIESEIRYSFRYVYCFDVDQVFKGRFGSEALGDSVAMIHSQFYRYPKYRYTFDKNPQSKAFMKVGDLYYHAAVFGGSWENVKNLTDTCYENIMVDKIRNVEALWHDESHLNRFFFDNKPTKLLSPEYCWNEIFPDQDIRVPRLVWAPKYYDTLRT</sequence>
<proteinExistence type="inferred from homology"/>
<dbReference type="InterPro" id="IPR005076">
    <property type="entry name" value="Glyco_trans_6"/>
</dbReference>
<protein>
    <submittedName>
        <fullName evidence="13">Alpha-1,3-galactosyltransferase 2-like</fullName>
    </submittedName>
</protein>
<dbReference type="GO" id="GO:0005975">
    <property type="term" value="P:carbohydrate metabolic process"/>
    <property type="evidence" value="ECO:0007669"/>
    <property type="project" value="InterPro"/>
</dbReference>
<evidence type="ECO:0000256" key="9">
    <source>
        <dbReference type="PIRSR" id="PIRSR605076-1"/>
    </source>
</evidence>
<evidence type="ECO:0000313" key="14">
    <source>
        <dbReference type="Proteomes" id="UP000265120"/>
    </source>
</evidence>
<dbReference type="InParanoid" id="A0A3P8UPM7"/>
<keyword evidence="14" id="KW-1185">Reference proteome</keyword>
<evidence type="ECO:0000256" key="2">
    <source>
        <dbReference type="ARBA" id="ARBA00010413"/>
    </source>
</evidence>
<dbReference type="AlphaFoldDB" id="A0A3P8UPM7"/>
<accession>A0A3P8UPM7</accession>
<dbReference type="STRING" id="244447.ENSCSEP00000003804"/>
<dbReference type="InterPro" id="IPR029044">
    <property type="entry name" value="Nucleotide-diphossugar_trans"/>
</dbReference>
<keyword evidence="8 12" id="KW-0472">Membrane</keyword>
<comment type="similarity">
    <text evidence="2">Belongs to the glycosyltransferase 6 family.</text>
</comment>
<feature type="binding site" evidence="10">
    <location>
        <position position="295"/>
    </location>
    <ligand>
        <name>an alpha-L-fucosyl-(1-&gt;2)-beta-D-galactosyl derivative</name>
        <dbReference type="ChEBI" id="CHEBI:140327"/>
    </ligand>
</feature>
<reference evidence="13" key="2">
    <citation type="submission" date="2025-08" db="UniProtKB">
        <authorList>
            <consortium name="Ensembl"/>
        </authorList>
    </citation>
    <scope>IDENTIFICATION</scope>
</reference>
<feature type="binding site" evidence="11">
    <location>
        <position position="207"/>
    </location>
    <ligand>
        <name>Mn(2+)</name>
        <dbReference type="ChEBI" id="CHEBI:29035"/>
    </ligand>
</feature>
<organism evidence="13 14">
    <name type="scientific">Cynoglossus semilaevis</name>
    <name type="common">Tongue sole</name>
    <dbReference type="NCBI Taxonomy" id="244447"/>
    <lineage>
        <taxon>Eukaryota</taxon>
        <taxon>Metazoa</taxon>
        <taxon>Chordata</taxon>
        <taxon>Craniata</taxon>
        <taxon>Vertebrata</taxon>
        <taxon>Euteleostomi</taxon>
        <taxon>Actinopterygii</taxon>
        <taxon>Neopterygii</taxon>
        <taxon>Teleostei</taxon>
        <taxon>Neoteleostei</taxon>
        <taxon>Acanthomorphata</taxon>
        <taxon>Carangaria</taxon>
        <taxon>Pleuronectiformes</taxon>
        <taxon>Pleuronectoidei</taxon>
        <taxon>Cynoglossidae</taxon>
        <taxon>Cynoglossinae</taxon>
        <taxon>Cynoglossus</taxon>
    </lineage>
</organism>
<dbReference type="GO" id="GO:0016020">
    <property type="term" value="C:membrane"/>
    <property type="evidence" value="ECO:0007669"/>
    <property type="project" value="UniProtKB-SubCell"/>
</dbReference>
<feature type="binding site" evidence="10">
    <location>
        <begin position="114"/>
        <end position="116"/>
    </location>
    <ligand>
        <name>UDP-N-acetyl-alpha-D-galactosamine</name>
        <dbReference type="ChEBI" id="CHEBI:67138"/>
    </ligand>
</feature>
<reference evidence="13" key="3">
    <citation type="submission" date="2025-09" db="UniProtKB">
        <authorList>
            <consortium name="Ensembl"/>
        </authorList>
    </citation>
    <scope>IDENTIFICATION</scope>
</reference>
<dbReference type="Pfam" id="PF03414">
    <property type="entry name" value="Glyco_transf_6"/>
    <property type="match status" value="1"/>
</dbReference>
<feature type="binding site" evidence="10">
    <location>
        <position position="227"/>
    </location>
    <ligand>
        <name>an alpha-L-fucosyl-(1-&gt;2)-beta-D-galactosyl derivative</name>
        <dbReference type="ChEBI" id="CHEBI:140327"/>
    </ligand>
</feature>
<keyword evidence="7 12" id="KW-1133">Transmembrane helix</keyword>
<dbReference type="PANTHER" id="PTHR10462">
    <property type="entry name" value="GLYCOSYLTRANSFERASE-RELATED"/>
    <property type="match status" value="1"/>
</dbReference>
<dbReference type="PANTHER" id="PTHR10462:SF33">
    <property type="entry name" value="ALPHA-1,3-GALACTOSYLTRANSFERASE 2"/>
    <property type="match status" value="1"/>
</dbReference>
<comment type="cofactor">
    <cofactor evidence="11">
        <name>Mn(2+)</name>
        <dbReference type="ChEBI" id="CHEBI:29035"/>
    </cofactor>
    <text evidence="11">Binds 1 Mn(2+) ion per subunit.</text>
</comment>
<feature type="binding site" evidence="10">
    <location>
        <position position="239"/>
    </location>
    <ligand>
        <name>an alpha-L-fucosyl-(1-&gt;2)-beta-D-galactosyl derivative</name>
        <dbReference type="ChEBI" id="CHEBI:140327"/>
    </ligand>
</feature>
<dbReference type="Ensembl" id="ENSCSET00000003853.1">
    <property type="protein sequence ID" value="ENSCSEP00000003804.1"/>
    <property type="gene ID" value="ENSCSEG00000002484.1"/>
</dbReference>
<dbReference type="FunFam" id="3.90.550.10:FF:000022">
    <property type="entry name" value="Histo-blood group ABO system transferase"/>
    <property type="match status" value="1"/>
</dbReference>
<dbReference type="GO" id="GO:0016758">
    <property type="term" value="F:hexosyltransferase activity"/>
    <property type="evidence" value="ECO:0007669"/>
    <property type="project" value="InterPro"/>
</dbReference>
<feature type="binding site" evidence="11">
    <location>
        <position position="205"/>
    </location>
    <ligand>
        <name>Mn(2+)</name>
        <dbReference type="ChEBI" id="CHEBI:29035"/>
    </ligand>
</feature>
<dbReference type="GO" id="GO:0005794">
    <property type="term" value="C:Golgi apparatus"/>
    <property type="evidence" value="ECO:0007669"/>
    <property type="project" value="TreeGrafter"/>
</dbReference>
<evidence type="ECO:0000256" key="10">
    <source>
        <dbReference type="PIRSR" id="PIRSR605076-2"/>
    </source>
</evidence>
<feature type="binding site" evidence="10">
    <location>
        <begin position="205"/>
        <end position="207"/>
    </location>
    <ligand>
        <name>UDP-N-acetyl-alpha-D-galactosamine</name>
        <dbReference type="ChEBI" id="CHEBI:67138"/>
    </ligand>
</feature>
<evidence type="ECO:0000256" key="3">
    <source>
        <dbReference type="ARBA" id="ARBA00022676"/>
    </source>
</evidence>
<dbReference type="Proteomes" id="UP000265120">
    <property type="component" value="Chromosome 5"/>
</dbReference>
<keyword evidence="6" id="KW-0735">Signal-anchor</keyword>
<keyword evidence="3" id="KW-0328">Glycosyltransferase</keyword>
<dbReference type="FunCoup" id="A0A3P8UPM7">
    <property type="interactions" value="936"/>
</dbReference>
<keyword evidence="4" id="KW-0808">Transferase</keyword>
<evidence type="ECO:0000256" key="4">
    <source>
        <dbReference type="ARBA" id="ARBA00022679"/>
    </source>
</evidence>
<feature type="binding site" evidence="10">
    <location>
        <position position="119"/>
    </location>
    <ligand>
        <name>UDP-N-acetyl-alpha-D-galactosamine</name>
        <dbReference type="ChEBI" id="CHEBI:67138"/>
    </ligand>
</feature>
<evidence type="ECO:0000256" key="5">
    <source>
        <dbReference type="ARBA" id="ARBA00022692"/>
    </source>
</evidence>
<feature type="transmembrane region" description="Helical" evidence="12">
    <location>
        <begin position="20"/>
        <end position="40"/>
    </location>
</feature>
<dbReference type="Gene3D" id="3.90.550.10">
    <property type="entry name" value="Spore Coat Polysaccharide Biosynthesis Protein SpsA, Chain A"/>
    <property type="match status" value="1"/>
</dbReference>
<evidence type="ECO:0000256" key="6">
    <source>
        <dbReference type="ARBA" id="ARBA00022968"/>
    </source>
</evidence>
<keyword evidence="11" id="KW-0479">Metal-binding</keyword>
<feature type="active site" description="Nucleophile" evidence="9">
    <location>
        <position position="295"/>
    </location>
</feature>
<dbReference type="OMA" id="RFVFCMD"/>
<reference evidence="13 14" key="1">
    <citation type="journal article" date="2014" name="Nat. Genet.">
        <title>Whole-genome sequence of a flatfish provides insights into ZW sex chromosome evolution and adaptation to a benthic lifestyle.</title>
        <authorList>
            <person name="Chen S."/>
            <person name="Zhang G."/>
            <person name="Shao C."/>
            <person name="Huang Q."/>
            <person name="Liu G."/>
            <person name="Zhang P."/>
            <person name="Song W."/>
            <person name="An N."/>
            <person name="Chalopin D."/>
            <person name="Volff J.N."/>
            <person name="Hong Y."/>
            <person name="Li Q."/>
            <person name="Sha Z."/>
            <person name="Zhou H."/>
            <person name="Xie M."/>
            <person name="Yu Q."/>
            <person name="Liu Y."/>
            <person name="Xiang H."/>
            <person name="Wang N."/>
            <person name="Wu K."/>
            <person name="Yang C."/>
            <person name="Zhou Q."/>
            <person name="Liao X."/>
            <person name="Yang L."/>
            <person name="Hu Q."/>
            <person name="Zhang J."/>
            <person name="Meng L."/>
            <person name="Jin L."/>
            <person name="Tian Y."/>
            <person name="Lian J."/>
            <person name="Yang J."/>
            <person name="Miao G."/>
            <person name="Liu S."/>
            <person name="Liang Z."/>
            <person name="Yan F."/>
            <person name="Li Y."/>
            <person name="Sun B."/>
            <person name="Zhang H."/>
            <person name="Zhang J."/>
            <person name="Zhu Y."/>
            <person name="Du M."/>
            <person name="Zhao Y."/>
            <person name="Schartl M."/>
            <person name="Tang Q."/>
            <person name="Wang J."/>
        </authorList>
    </citation>
    <scope>NUCLEOTIDE SEQUENCE</scope>
</reference>
<keyword evidence="11" id="KW-0464">Manganese</keyword>
<dbReference type="GeneTree" id="ENSGT00950000182858"/>
<evidence type="ECO:0000256" key="12">
    <source>
        <dbReference type="SAM" id="Phobius"/>
    </source>
</evidence>
<dbReference type="GO" id="GO:0046872">
    <property type="term" value="F:metal ion binding"/>
    <property type="evidence" value="ECO:0007669"/>
    <property type="project" value="UniProtKB-KW"/>
</dbReference>
<evidence type="ECO:0000256" key="1">
    <source>
        <dbReference type="ARBA" id="ARBA00004606"/>
    </source>
</evidence>
<name>A0A3P8UPM7_CYNSE</name>
<evidence type="ECO:0000313" key="13">
    <source>
        <dbReference type="Ensembl" id="ENSCSEP00000003804.1"/>
    </source>
</evidence>
<evidence type="ECO:0000256" key="11">
    <source>
        <dbReference type="PIRSR" id="PIRSR605076-3"/>
    </source>
</evidence>
<keyword evidence="5 12" id="KW-0812">Transmembrane</keyword>